<sequence>MSDKRILFTFKLSRLRKHLLVYRNNIKKAKLYKKYNKNNTYDLNIYSTNDESESTILDDSNSKDTSIIDDNEYNLETEKKAEILFRKLTRQQKLKANKLAAVGSHKITQFFSSTNNINLNDNEKIKDQLDYKSENDPIEESAQ</sequence>
<comment type="caution">
    <text evidence="1">The sequence shown here is derived from an EMBL/GenBank/DDBJ whole genome shotgun (WGS) entry which is preliminary data.</text>
</comment>
<dbReference type="EMBL" id="CAJVQA010008797">
    <property type="protein sequence ID" value="CAG8677227.1"/>
    <property type="molecule type" value="Genomic_DNA"/>
</dbReference>
<protein>
    <submittedName>
        <fullName evidence="1">13174_t:CDS:1</fullName>
    </submittedName>
</protein>
<gene>
    <name evidence="1" type="ORF">CPELLU_LOCUS10585</name>
</gene>
<proteinExistence type="predicted"/>
<dbReference type="AlphaFoldDB" id="A0A9N9EJX2"/>
<dbReference type="Proteomes" id="UP000789759">
    <property type="component" value="Unassembled WGS sequence"/>
</dbReference>
<keyword evidence="2" id="KW-1185">Reference proteome</keyword>
<reference evidence="1" key="1">
    <citation type="submission" date="2021-06" db="EMBL/GenBank/DDBJ databases">
        <authorList>
            <person name="Kallberg Y."/>
            <person name="Tangrot J."/>
            <person name="Rosling A."/>
        </authorList>
    </citation>
    <scope>NUCLEOTIDE SEQUENCE</scope>
    <source>
        <strain evidence="1">FL966</strain>
    </source>
</reference>
<evidence type="ECO:0000313" key="1">
    <source>
        <dbReference type="EMBL" id="CAG8677227.1"/>
    </source>
</evidence>
<organism evidence="1 2">
    <name type="scientific">Cetraspora pellucida</name>
    <dbReference type="NCBI Taxonomy" id="1433469"/>
    <lineage>
        <taxon>Eukaryota</taxon>
        <taxon>Fungi</taxon>
        <taxon>Fungi incertae sedis</taxon>
        <taxon>Mucoromycota</taxon>
        <taxon>Glomeromycotina</taxon>
        <taxon>Glomeromycetes</taxon>
        <taxon>Diversisporales</taxon>
        <taxon>Gigasporaceae</taxon>
        <taxon>Cetraspora</taxon>
    </lineage>
</organism>
<name>A0A9N9EJX2_9GLOM</name>
<accession>A0A9N9EJX2</accession>
<evidence type="ECO:0000313" key="2">
    <source>
        <dbReference type="Proteomes" id="UP000789759"/>
    </source>
</evidence>
<dbReference type="OrthoDB" id="10399833at2759"/>